<keyword evidence="4 6" id="KW-0255">Endonuclease</keyword>
<evidence type="ECO:0000256" key="6">
    <source>
        <dbReference type="PROSITE-ProRule" id="PRU01319"/>
    </source>
</evidence>
<feature type="binding site" evidence="6">
    <location>
        <position position="5"/>
    </location>
    <ligand>
        <name>a divalent metal cation</name>
        <dbReference type="ChEBI" id="CHEBI:60240"/>
    </ligand>
</feature>
<evidence type="ECO:0000259" key="9">
    <source>
        <dbReference type="PROSITE" id="PS51975"/>
    </source>
</evidence>
<dbReference type="OrthoDB" id="7462577at2759"/>
<feature type="binding site" evidence="6">
    <location>
        <position position="4"/>
    </location>
    <ligand>
        <name>a divalent metal cation</name>
        <dbReference type="ChEBI" id="CHEBI:60240"/>
    </ligand>
</feature>
<comment type="cofactor">
    <cofactor evidence="6">
        <name>Mn(2+)</name>
        <dbReference type="ChEBI" id="CHEBI:29035"/>
    </cofactor>
    <cofactor evidence="6">
        <name>Mg(2+)</name>
        <dbReference type="ChEBI" id="CHEBI:18420"/>
    </cofactor>
    <text evidence="6">Manganese or magnesium. Binds 1 divalent metal ion per monomer in the absence of substrate. May bind a second metal ion after substrate binding.</text>
</comment>
<dbReference type="KEGG" id="acan:ACA1_202510"/>
<dbReference type="InterPro" id="IPR001352">
    <property type="entry name" value="RNase_HII/HIII"/>
</dbReference>
<dbReference type="EC" id="3.1.26.4" evidence="7"/>
<keyword evidence="5 6" id="KW-0378">Hydrolase</keyword>
<dbReference type="GO" id="GO:0003723">
    <property type="term" value="F:RNA binding"/>
    <property type="evidence" value="ECO:0007669"/>
    <property type="project" value="UniProtKB-UniRule"/>
</dbReference>
<dbReference type="InterPro" id="IPR012337">
    <property type="entry name" value="RNaseH-like_sf"/>
</dbReference>
<sequence>MGIDEAGRGPTMGPMIYACAYCPVDKQEAYRKRGYRDSKDVKPAERDRLFAALLEDPDVGFRSGIASAEEISNANYSHTENRNLNEVSYDPATGLNRDVLATGINLAELYVDALGNCATLQRLFPSICTIVLESKADVNYPIVSVASIVTKTLRDGITENLPFKECDITIDRNYGNGYPSTPAVKDWLRNQDLFGLPSAALADPKNGVKRVTWEHTTGTPEHKNKMQTRTKSISETPMVTH</sequence>
<gene>
    <name evidence="10" type="ORF">ACA1_202510</name>
</gene>
<organism evidence="10 11">
    <name type="scientific">Acanthamoeba castellanii (strain ATCC 30010 / Neff)</name>
    <dbReference type="NCBI Taxonomy" id="1257118"/>
    <lineage>
        <taxon>Eukaryota</taxon>
        <taxon>Amoebozoa</taxon>
        <taxon>Discosea</taxon>
        <taxon>Longamoebia</taxon>
        <taxon>Centramoebida</taxon>
        <taxon>Acanthamoebidae</taxon>
        <taxon>Acanthamoeba</taxon>
    </lineage>
</organism>
<dbReference type="EMBL" id="KB008001">
    <property type="protein sequence ID" value="ELR16278.1"/>
    <property type="molecule type" value="Genomic_DNA"/>
</dbReference>
<evidence type="ECO:0000256" key="2">
    <source>
        <dbReference type="ARBA" id="ARBA00022722"/>
    </source>
</evidence>
<comment type="catalytic activity">
    <reaction evidence="1 6 7">
        <text>Endonucleolytic cleavage to 5'-phosphomonoester.</text>
        <dbReference type="EC" id="3.1.26.4"/>
    </reaction>
</comment>
<feature type="compositionally biased region" description="Polar residues" evidence="8">
    <location>
        <begin position="227"/>
        <end position="241"/>
    </location>
</feature>
<dbReference type="VEuPathDB" id="AmoebaDB:ACA1_202510"/>
<evidence type="ECO:0000313" key="10">
    <source>
        <dbReference type="EMBL" id="ELR16278.1"/>
    </source>
</evidence>
<dbReference type="Pfam" id="PF01351">
    <property type="entry name" value="RNase_HII"/>
    <property type="match status" value="1"/>
</dbReference>
<evidence type="ECO:0000256" key="8">
    <source>
        <dbReference type="SAM" id="MobiDB-lite"/>
    </source>
</evidence>
<dbReference type="GO" id="GO:0043137">
    <property type="term" value="P:DNA replication, removal of RNA primer"/>
    <property type="evidence" value="ECO:0007669"/>
    <property type="project" value="TreeGrafter"/>
</dbReference>
<keyword evidence="2 6" id="KW-0540">Nuclease</keyword>
<keyword evidence="11" id="KW-1185">Reference proteome</keyword>
<dbReference type="InterPro" id="IPR036397">
    <property type="entry name" value="RNaseH_sf"/>
</dbReference>
<dbReference type="GO" id="GO:0046872">
    <property type="term" value="F:metal ion binding"/>
    <property type="evidence" value="ECO:0007669"/>
    <property type="project" value="UniProtKB-KW"/>
</dbReference>
<accession>L8GUH4</accession>
<evidence type="ECO:0000256" key="3">
    <source>
        <dbReference type="ARBA" id="ARBA00022723"/>
    </source>
</evidence>
<dbReference type="STRING" id="1257118.L8GUH4"/>
<protein>
    <recommendedName>
        <fullName evidence="7">Ribonuclease</fullName>
        <ecNumber evidence="7">3.1.26.4</ecNumber>
    </recommendedName>
</protein>
<dbReference type="RefSeq" id="XP_004338291.1">
    <property type="nucleotide sequence ID" value="XM_004338243.1"/>
</dbReference>
<dbReference type="InterPro" id="IPR024567">
    <property type="entry name" value="RNase_HII/HIII_dom"/>
</dbReference>
<evidence type="ECO:0000256" key="4">
    <source>
        <dbReference type="ARBA" id="ARBA00022759"/>
    </source>
</evidence>
<dbReference type="PANTHER" id="PTHR10954">
    <property type="entry name" value="RIBONUCLEASE H2 SUBUNIT A"/>
    <property type="match status" value="1"/>
</dbReference>
<dbReference type="GO" id="GO:0032299">
    <property type="term" value="C:ribonuclease H2 complex"/>
    <property type="evidence" value="ECO:0007669"/>
    <property type="project" value="TreeGrafter"/>
</dbReference>
<name>L8GUH4_ACACF</name>
<dbReference type="GO" id="GO:0006298">
    <property type="term" value="P:mismatch repair"/>
    <property type="evidence" value="ECO:0007669"/>
    <property type="project" value="TreeGrafter"/>
</dbReference>
<evidence type="ECO:0000313" key="11">
    <source>
        <dbReference type="Proteomes" id="UP000011083"/>
    </source>
</evidence>
<comment type="similarity">
    <text evidence="7">Belongs to the RNase HII family.</text>
</comment>
<proteinExistence type="inferred from homology"/>
<feature type="binding site" evidence="6">
    <location>
        <position position="112"/>
    </location>
    <ligand>
        <name>a divalent metal cation</name>
        <dbReference type="ChEBI" id="CHEBI:60240"/>
    </ligand>
</feature>
<evidence type="ECO:0000256" key="5">
    <source>
        <dbReference type="ARBA" id="ARBA00022801"/>
    </source>
</evidence>
<dbReference type="Gene3D" id="3.30.420.10">
    <property type="entry name" value="Ribonuclease H-like superfamily/Ribonuclease H"/>
    <property type="match status" value="1"/>
</dbReference>
<dbReference type="AlphaFoldDB" id="L8GUH4"/>
<keyword evidence="3 6" id="KW-0479">Metal-binding</keyword>
<evidence type="ECO:0000256" key="7">
    <source>
        <dbReference type="RuleBase" id="RU003515"/>
    </source>
</evidence>
<feature type="region of interest" description="Disordered" evidence="8">
    <location>
        <begin position="214"/>
        <end position="241"/>
    </location>
</feature>
<dbReference type="GeneID" id="14917016"/>
<feature type="domain" description="RNase H type-2" evidence="9">
    <location>
        <begin position="1"/>
        <end position="225"/>
    </location>
</feature>
<reference evidence="10 11" key="1">
    <citation type="journal article" date="2013" name="Genome Biol.">
        <title>Genome of Acanthamoeba castellanii highlights extensive lateral gene transfer and early evolution of tyrosine kinase signaling.</title>
        <authorList>
            <person name="Clarke M."/>
            <person name="Lohan A.J."/>
            <person name="Liu B."/>
            <person name="Lagkouvardos I."/>
            <person name="Roy S."/>
            <person name="Zafar N."/>
            <person name="Bertelli C."/>
            <person name="Schilde C."/>
            <person name="Kianianmomeni A."/>
            <person name="Burglin T.R."/>
            <person name="Frech C."/>
            <person name="Turcotte B."/>
            <person name="Kopec K.O."/>
            <person name="Synnott J.M."/>
            <person name="Choo C."/>
            <person name="Paponov I."/>
            <person name="Finkler A."/>
            <person name="Soon Heng Tan C."/>
            <person name="Hutchins A.P."/>
            <person name="Weinmeier T."/>
            <person name="Rattei T."/>
            <person name="Chu J.S."/>
            <person name="Gimenez G."/>
            <person name="Irimia M."/>
            <person name="Rigden D.J."/>
            <person name="Fitzpatrick D.A."/>
            <person name="Lorenzo-Morales J."/>
            <person name="Bateman A."/>
            <person name="Chiu C.H."/>
            <person name="Tang P."/>
            <person name="Hegemann P."/>
            <person name="Fromm H."/>
            <person name="Raoult D."/>
            <person name="Greub G."/>
            <person name="Miranda-Saavedra D."/>
            <person name="Chen N."/>
            <person name="Nash P."/>
            <person name="Ginger M.L."/>
            <person name="Horn M."/>
            <person name="Schaap P."/>
            <person name="Caler L."/>
            <person name="Loftus B."/>
        </authorList>
    </citation>
    <scope>NUCLEOTIDE SEQUENCE [LARGE SCALE GENOMIC DNA]</scope>
    <source>
        <strain evidence="10 11">Neff</strain>
    </source>
</reference>
<comment type="function">
    <text evidence="7">Endonuclease that specifically degrades the RNA of RNA-DNA hybrids.</text>
</comment>
<dbReference type="CDD" id="cd07181">
    <property type="entry name" value="RNase_HII_eukaryota_like"/>
    <property type="match status" value="1"/>
</dbReference>
<dbReference type="GO" id="GO:0004523">
    <property type="term" value="F:RNA-DNA hybrid ribonuclease activity"/>
    <property type="evidence" value="ECO:0007669"/>
    <property type="project" value="UniProtKB-UniRule"/>
</dbReference>
<dbReference type="Proteomes" id="UP000011083">
    <property type="component" value="Unassembled WGS sequence"/>
</dbReference>
<evidence type="ECO:0000256" key="1">
    <source>
        <dbReference type="ARBA" id="ARBA00000077"/>
    </source>
</evidence>
<dbReference type="SUPFAM" id="SSF53098">
    <property type="entry name" value="Ribonuclease H-like"/>
    <property type="match status" value="1"/>
</dbReference>
<dbReference type="PANTHER" id="PTHR10954:SF7">
    <property type="entry name" value="RIBONUCLEASE H2 SUBUNIT A"/>
    <property type="match status" value="1"/>
</dbReference>
<dbReference type="PROSITE" id="PS51975">
    <property type="entry name" value="RNASE_H_2"/>
    <property type="match status" value="1"/>
</dbReference>